<name>A0A8H8D974_AJECA</name>
<proteinExistence type="predicted"/>
<dbReference type="Proteomes" id="UP000670092">
    <property type="component" value="Unassembled WGS sequence"/>
</dbReference>
<dbReference type="AlphaFoldDB" id="A0A8H8D974"/>
<dbReference type="VEuPathDB" id="FungiDB:I7I52_04044"/>
<evidence type="ECO:0000313" key="2">
    <source>
        <dbReference type="Proteomes" id="UP000670092"/>
    </source>
</evidence>
<reference evidence="1 2" key="1">
    <citation type="submission" date="2021-01" db="EMBL/GenBank/DDBJ databases">
        <title>Chromosome-level genome assembly of a human fungal pathogen reveals clustering of transcriptionally co-regulated genes.</title>
        <authorList>
            <person name="Voorhies M."/>
            <person name="Cohen S."/>
            <person name="Shea T.P."/>
            <person name="Petrus S."/>
            <person name="Munoz J.F."/>
            <person name="Poplawski S."/>
            <person name="Goldman W.E."/>
            <person name="Michael T."/>
            <person name="Cuomo C.A."/>
            <person name="Sil A."/>
            <person name="Beyhan S."/>
        </authorList>
    </citation>
    <scope>NUCLEOTIDE SEQUENCE [LARGE SCALE GENOMIC DNA]</scope>
    <source>
        <strain evidence="1 2">G184AR</strain>
    </source>
</reference>
<dbReference type="EMBL" id="JAEVHI010000001">
    <property type="protein sequence ID" value="KAG5305402.1"/>
    <property type="molecule type" value="Genomic_DNA"/>
</dbReference>
<gene>
    <name evidence="1" type="ORF">I7I52_04044</name>
</gene>
<sequence>MTREKFGLIKDGNRWLDRRFKPINKGNRPAAVSAYGVPSRPLPPKHTKVMEDNPIYVYLIEGYEPSIIFDGALLG</sequence>
<evidence type="ECO:0000313" key="1">
    <source>
        <dbReference type="EMBL" id="KAG5305402.1"/>
    </source>
</evidence>
<accession>A0A8H8D974</accession>
<organism evidence="1 2">
    <name type="scientific">Ajellomyces capsulatus</name>
    <name type="common">Darling's disease fungus</name>
    <name type="synonym">Histoplasma capsulatum</name>
    <dbReference type="NCBI Taxonomy" id="5037"/>
    <lineage>
        <taxon>Eukaryota</taxon>
        <taxon>Fungi</taxon>
        <taxon>Dikarya</taxon>
        <taxon>Ascomycota</taxon>
        <taxon>Pezizomycotina</taxon>
        <taxon>Eurotiomycetes</taxon>
        <taxon>Eurotiomycetidae</taxon>
        <taxon>Onygenales</taxon>
        <taxon>Ajellomycetaceae</taxon>
        <taxon>Histoplasma</taxon>
    </lineage>
</organism>
<protein>
    <submittedName>
        <fullName evidence="1">Uncharacterized protein</fullName>
    </submittedName>
</protein>
<comment type="caution">
    <text evidence="1">The sequence shown here is derived from an EMBL/GenBank/DDBJ whole genome shotgun (WGS) entry which is preliminary data.</text>
</comment>